<organism evidence="1">
    <name type="scientific">Eutreptiella gymnastica</name>
    <dbReference type="NCBI Taxonomy" id="73025"/>
    <lineage>
        <taxon>Eukaryota</taxon>
        <taxon>Discoba</taxon>
        <taxon>Euglenozoa</taxon>
        <taxon>Euglenida</taxon>
        <taxon>Spirocuta</taxon>
        <taxon>Euglenophyceae</taxon>
        <taxon>Eutreptiales</taxon>
        <taxon>Eutreptiaceae</taxon>
        <taxon>Eutreptiella</taxon>
    </lineage>
</organism>
<sequence>MRVHNLLVGFWGTHFRTPPREMGIQQRLQESTVQVITGNNLPIPMCSELCLSAPAQFNRELQIAQGRCVGVRKLTRKIGAWEGGGGEEIISCIQSRRRLMACLQSNALNQRDWNGNDSLTVC</sequence>
<dbReference type="AlphaFoldDB" id="A0A7S4FSA1"/>
<dbReference type="EMBL" id="HBJA01063403">
    <property type="protein sequence ID" value="CAE0811255.1"/>
    <property type="molecule type" value="Transcribed_RNA"/>
</dbReference>
<evidence type="ECO:0000313" key="1">
    <source>
        <dbReference type="EMBL" id="CAE0811255.1"/>
    </source>
</evidence>
<protein>
    <submittedName>
        <fullName evidence="1">Uncharacterized protein</fullName>
    </submittedName>
</protein>
<name>A0A7S4FSA1_9EUGL</name>
<gene>
    <name evidence="1" type="ORF">EGYM00163_LOCUS22403</name>
</gene>
<proteinExistence type="predicted"/>
<reference evidence="1" key="1">
    <citation type="submission" date="2021-01" db="EMBL/GenBank/DDBJ databases">
        <authorList>
            <person name="Corre E."/>
            <person name="Pelletier E."/>
            <person name="Niang G."/>
            <person name="Scheremetjew M."/>
            <person name="Finn R."/>
            <person name="Kale V."/>
            <person name="Holt S."/>
            <person name="Cochrane G."/>
            <person name="Meng A."/>
            <person name="Brown T."/>
            <person name="Cohen L."/>
        </authorList>
    </citation>
    <scope>NUCLEOTIDE SEQUENCE</scope>
    <source>
        <strain evidence="1">CCMP1594</strain>
    </source>
</reference>
<accession>A0A7S4FSA1</accession>